<evidence type="ECO:0000256" key="2">
    <source>
        <dbReference type="SAM" id="SignalP"/>
    </source>
</evidence>
<feature type="chain" id="PRO_5018145523" evidence="2">
    <location>
        <begin position="28"/>
        <end position="134"/>
    </location>
</feature>
<dbReference type="Proteomes" id="UP000267821">
    <property type="component" value="Unassembled WGS sequence"/>
</dbReference>
<evidence type="ECO:0000313" key="3">
    <source>
        <dbReference type="EMBL" id="RPB28817.1"/>
    </source>
</evidence>
<gene>
    <name evidence="3" type="ORF">L211DRAFT_832694</name>
</gene>
<dbReference type="InParanoid" id="A0A3N4M1A7"/>
<feature type="compositionally biased region" description="Low complexity" evidence="1">
    <location>
        <begin position="56"/>
        <end position="66"/>
    </location>
</feature>
<proteinExistence type="predicted"/>
<organism evidence="3 4">
    <name type="scientific">Terfezia boudieri ATCC MYA-4762</name>
    <dbReference type="NCBI Taxonomy" id="1051890"/>
    <lineage>
        <taxon>Eukaryota</taxon>
        <taxon>Fungi</taxon>
        <taxon>Dikarya</taxon>
        <taxon>Ascomycota</taxon>
        <taxon>Pezizomycotina</taxon>
        <taxon>Pezizomycetes</taxon>
        <taxon>Pezizales</taxon>
        <taxon>Pezizaceae</taxon>
        <taxon>Terfezia</taxon>
    </lineage>
</organism>
<feature type="signal peptide" evidence="2">
    <location>
        <begin position="1"/>
        <end position="27"/>
    </location>
</feature>
<dbReference type="EMBL" id="ML121528">
    <property type="protein sequence ID" value="RPB28817.1"/>
    <property type="molecule type" value="Genomic_DNA"/>
</dbReference>
<accession>A0A3N4M1A7</accession>
<keyword evidence="4" id="KW-1185">Reference proteome</keyword>
<feature type="compositionally biased region" description="Polar residues" evidence="1">
    <location>
        <begin position="46"/>
        <end position="55"/>
    </location>
</feature>
<evidence type="ECO:0000256" key="1">
    <source>
        <dbReference type="SAM" id="MobiDB-lite"/>
    </source>
</evidence>
<protein>
    <submittedName>
        <fullName evidence="3">Uncharacterized protein</fullName>
    </submittedName>
</protein>
<evidence type="ECO:0000313" key="4">
    <source>
        <dbReference type="Proteomes" id="UP000267821"/>
    </source>
</evidence>
<sequence>MSAQQKFLLTVFYLCAFLALFAPVALASGNETYTTNGTTTQTINGPSNTTKPQLPSNTDTGSDSDSSAVIQLSSTVALFGALVAVRQTPNSPCLIDVIAKILFYRRPFSPYKQLPLHTRHLTPLRSATVLFDHF</sequence>
<keyword evidence="2" id="KW-0732">Signal</keyword>
<reference evidence="3 4" key="1">
    <citation type="journal article" date="2018" name="Nat. Ecol. Evol.">
        <title>Pezizomycetes genomes reveal the molecular basis of ectomycorrhizal truffle lifestyle.</title>
        <authorList>
            <person name="Murat C."/>
            <person name="Payen T."/>
            <person name="Noel B."/>
            <person name="Kuo A."/>
            <person name="Morin E."/>
            <person name="Chen J."/>
            <person name="Kohler A."/>
            <person name="Krizsan K."/>
            <person name="Balestrini R."/>
            <person name="Da Silva C."/>
            <person name="Montanini B."/>
            <person name="Hainaut M."/>
            <person name="Levati E."/>
            <person name="Barry K.W."/>
            <person name="Belfiori B."/>
            <person name="Cichocki N."/>
            <person name="Clum A."/>
            <person name="Dockter R.B."/>
            <person name="Fauchery L."/>
            <person name="Guy J."/>
            <person name="Iotti M."/>
            <person name="Le Tacon F."/>
            <person name="Lindquist E.A."/>
            <person name="Lipzen A."/>
            <person name="Malagnac F."/>
            <person name="Mello A."/>
            <person name="Molinier V."/>
            <person name="Miyauchi S."/>
            <person name="Poulain J."/>
            <person name="Riccioni C."/>
            <person name="Rubini A."/>
            <person name="Sitrit Y."/>
            <person name="Splivallo R."/>
            <person name="Traeger S."/>
            <person name="Wang M."/>
            <person name="Zifcakova L."/>
            <person name="Wipf D."/>
            <person name="Zambonelli A."/>
            <person name="Paolocci F."/>
            <person name="Nowrousian M."/>
            <person name="Ottonello S."/>
            <person name="Baldrian P."/>
            <person name="Spatafora J.W."/>
            <person name="Henrissat B."/>
            <person name="Nagy L.G."/>
            <person name="Aury J.M."/>
            <person name="Wincker P."/>
            <person name="Grigoriev I.V."/>
            <person name="Bonfante P."/>
            <person name="Martin F.M."/>
        </authorList>
    </citation>
    <scope>NUCLEOTIDE SEQUENCE [LARGE SCALE GENOMIC DNA]</scope>
    <source>
        <strain evidence="3 4">ATCC MYA-4762</strain>
    </source>
</reference>
<feature type="region of interest" description="Disordered" evidence="1">
    <location>
        <begin position="37"/>
        <end position="66"/>
    </location>
</feature>
<name>A0A3N4M1A7_9PEZI</name>
<dbReference type="AlphaFoldDB" id="A0A3N4M1A7"/>